<proteinExistence type="predicted"/>
<dbReference type="EMBL" id="LAZR01005916">
    <property type="protein sequence ID" value="KKM96161.1"/>
    <property type="molecule type" value="Genomic_DNA"/>
</dbReference>
<protein>
    <submittedName>
        <fullName evidence="2">Uncharacterized protein</fullName>
    </submittedName>
</protein>
<reference evidence="2" key="1">
    <citation type="journal article" date="2015" name="Nature">
        <title>Complex archaea that bridge the gap between prokaryotes and eukaryotes.</title>
        <authorList>
            <person name="Spang A."/>
            <person name="Saw J.H."/>
            <person name="Jorgensen S.L."/>
            <person name="Zaremba-Niedzwiedzka K."/>
            <person name="Martijn J."/>
            <person name="Lind A.E."/>
            <person name="van Eijk R."/>
            <person name="Schleper C."/>
            <person name="Guy L."/>
            <person name="Ettema T.J."/>
        </authorList>
    </citation>
    <scope>NUCLEOTIDE SEQUENCE</scope>
</reference>
<keyword evidence="1" id="KW-1133">Transmembrane helix</keyword>
<comment type="caution">
    <text evidence="2">The sequence shown here is derived from an EMBL/GenBank/DDBJ whole genome shotgun (WGS) entry which is preliminary data.</text>
</comment>
<dbReference type="AlphaFoldDB" id="A0A0F9M9W0"/>
<evidence type="ECO:0000256" key="1">
    <source>
        <dbReference type="SAM" id="Phobius"/>
    </source>
</evidence>
<feature type="transmembrane region" description="Helical" evidence="1">
    <location>
        <begin position="34"/>
        <end position="56"/>
    </location>
</feature>
<feature type="transmembrane region" description="Helical" evidence="1">
    <location>
        <begin position="113"/>
        <end position="135"/>
    </location>
</feature>
<name>A0A0F9M9W0_9ZZZZ</name>
<evidence type="ECO:0000313" key="2">
    <source>
        <dbReference type="EMBL" id="KKM96161.1"/>
    </source>
</evidence>
<sequence length="140" mass="15290">RIVFIDLINLISSSSSTVFVDPNAQQVLELNLTVFSFIAGGGGILVIIGALIAGFSSDFGGRLVIVLGIGASLVSLIFLIIQSIIYGKLTANDFDLIPWQMFDEFYVSKLLPLILQLIFNEIYGLVGLTISFFTIRKLKD</sequence>
<accession>A0A0F9M9W0</accession>
<organism evidence="2">
    <name type="scientific">marine sediment metagenome</name>
    <dbReference type="NCBI Taxonomy" id="412755"/>
    <lineage>
        <taxon>unclassified sequences</taxon>
        <taxon>metagenomes</taxon>
        <taxon>ecological metagenomes</taxon>
    </lineage>
</organism>
<keyword evidence="1" id="KW-0812">Transmembrane</keyword>
<keyword evidence="1" id="KW-0472">Membrane</keyword>
<feature type="transmembrane region" description="Helical" evidence="1">
    <location>
        <begin position="63"/>
        <end position="86"/>
    </location>
</feature>
<feature type="non-terminal residue" evidence="2">
    <location>
        <position position="1"/>
    </location>
</feature>
<gene>
    <name evidence="2" type="ORF">LCGC14_1180960</name>
</gene>